<keyword evidence="4" id="KW-0808">Transferase</keyword>
<dbReference type="SUPFAM" id="SSF52172">
    <property type="entry name" value="CheY-like"/>
    <property type="match status" value="1"/>
</dbReference>
<dbReference type="Pfam" id="PF02518">
    <property type="entry name" value="HATPase_c"/>
    <property type="match status" value="1"/>
</dbReference>
<dbReference type="PRINTS" id="PR00344">
    <property type="entry name" value="BCTRLSENSOR"/>
</dbReference>
<dbReference type="OrthoDB" id="9801651at2"/>
<dbReference type="InterPro" id="IPR036890">
    <property type="entry name" value="HATPase_C_sf"/>
</dbReference>
<dbReference type="FunFam" id="3.30.565.10:FF:000010">
    <property type="entry name" value="Sensor histidine kinase RcsC"/>
    <property type="match status" value="1"/>
</dbReference>
<dbReference type="PROSITE" id="PS50110">
    <property type="entry name" value="RESPONSE_REGULATORY"/>
    <property type="match status" value="1"/>
</dbReference>
<dbReference type="InterPro" id="IPR001789">
    <property type="entry name" value="Sig_transdc_resp-reg_receiver"/>
</dbReference>
<dbReference type="Pfam" id="PF00512">
    <property type="entry name" value="HisKA"/>
    <property type="match status" value="1"/>
</dbReference>
<keyword evidence="5 11" id="KW-0418">Kinase</keyword>
<keyword evidence="8" id="KW-0472">Membrane</keyword>
<feature type="modified residue" description="4-aspartylphosphate" evidence="7">
    <location>
        <position position="488"/>
    </location>
</feature>
<dbReference type="InterPro" id="IPR036097">
    <property type="entry name" value="HisK_dim/P_sf"/>
</dbReference>
<dbReference type="SMART" id="SM00387">
    <property type="entry name" value="HATPase_c"/>
    <property type="match status" value="1"/>
</dbReference>
<evidence type="ECO:0000259" key="10">
    <source>
        <dbReference type="PROSITE" id="PS50110"/>
    </source>
</evidence>
<reference evidence="11 12" key="1">
    <citation type="submission" date="2006-08" db="EMBL/GenBank/DDBJ databases">
        <title>Complete sequence of Maricaulis maris MCS10.</title>
        <authorList>
            <consortium name="US DOE Joint Genome Institute"/>
            <person name="Copeland A."/>
            <person name="Lucas S."/>
            <person name="Lapidus A."/>
            <person name="Barry K."/>
            <person name="Detter J.C."/>
            <person name="Glavina del Rio T."/>
            <person name="Hammon N."/>
            <person name="Israni S."/>
            <person name="Dalin E."/>
            <person name="Tice H."/>
            <person name="Pitluck S."/>
            <person name="Saunders E."/>
            <person name="Brettin T."/>
            <person name="Bruce D."/>
            <person name="Han C."/>
            <person name="Tapia R."/>
            <person name="Gilna P."/>
            <person name="Schmutz J."/>
            <person name="Larimer F."/>
            <person name="Land M."/>
            <person name="Hauser L."/>
            <person name="Kyrpides N."/>
            <person name="Mikhailova N."/>
            <person name="Viollier P."/>
            <person name="Stephens C."/>
            <person name="Richardson P."/>
        </authorList>
    </citation>
    <scope>NUCLEOTIDE SEQUENCE [LARGE SCALE GENOMIC DNA]</scope>
    <source>
        <strain evidence="11 12">MCS10</strain>
    </source>
</reference>
<evidence type="ECO:0000256" key="5">
    <source>
        <dbReference type="ARBA" id="ARBA00022777"/>
    </source>
</evidence>
<dbReference type="KEGG" id="mmr:Mmar10_2065"/>
<dbReference type="InterPro" id="IPR003661">
    <property type="entry name" value="HisK_dim/P_dom"/>
</dbReference>
<evidence type="ECO:0000313" key="12">
    <source>
        <dbReference type="Proteomes" id="UP000001964"/>
    </source>
</evidence>
<dbReference type="SMART" id="SM00448">
    <property type="entry name" value="REC"/>
    <property type="match status" value="1"/>
</dbReference>
<dbReference type="Gene3D" id="1.10.287.130">
    <property type="match status" value="1"/>
</dbReference>
<dbReference type="SUPFAM" id="SSF55874">
    <property type="entry name" value="ATPase domain of HSP90 chaperone/DNA topoisomerase II/histidine kinase"/>
    <property type="match status" value="1"/>
</dbReference>
<keyword evidence="6" id="KW-0902">Two-component regulatory system</keyword>
<organism evidence="11 12">
    <name type="scientific">Maricaulis maris (strain MCS10)</name>
    <name type="common">Caulobacter maris</name>
    <dbReference type="NCBI Taxonomy" id="394221"/>
    <lineage>
        <taxon>Bacteria</taxon>
        <taxon>Pseudomonadati</taxon>
        <taxon>Pseudomonadota</taxon>
        <taxon>Alphaproteobacteria</taxon>
        <taxon>Maricaulales</taxon>
        <taxon>Maricaulaceae</taxon>
        <taxon>Maricaulis</taxon>
    </lineage>
</organism>
<proteinExistence type="predicted"/>
<keyword evidence="12" id="KW-1185">Reference proteome</keyword>
<dbReference type="AlphaFoldDB" id="Q0AMY0"/>
<feature type="transmembrane region" description="Helical" evidence="8">
    <location>
        <begin position="49"/>
        <end position="67"/>
    </location>
</feature>
<feature type="transmembrane region" description="Helical" evidence="8">
    <location>
        <begin position="129"/>
        <end position="149"/>
    </location>
</feature>
<evidence type="ECO:0000256" key="2">
    <source>
        <dbReference type="ARBA" id="ARBA00012438"/>
    </source>
</evidence>
<keyword evidence="3 7" id="KW-0597">Phosphoprotein</keyword>
<dbReference type="HOGENOM" id="CLU_000445_114_15_5"/>
<evidence type="ECO:0000256" key="6">
    <source>
        <dbReference type="ARBA" id="ARBA00023012"/>
    </source>
</evidence>
<gene>
    <name evidence="11" type="ordered locus">Mmar10_2065</name>
</gene>
<evidence type="ECO:0000256" key="4">
    <source>
        <dbReference type="ARBA" id="ARBA00022679"/>
    </source>
</evidence>
<dbReference type="Pfam" id="PF00072">
    <property type="entry name" value="Response_reg"/>
    <property type="match status" value="1"/>
</dbReference>
<protein>
    <recommendedName>
        <fullName evidence="2">histidine kinase</fullName>
        <ecNumber evidence="2">2.7.13.3</ecNumber>
    </recommendedName>
</protein>
<dbReference type="GO" id="GO:0009927">
    <property type="term" value="F:histidine phosphotransfer kinase activity"/>
    <property type="evidence" value="ECO:0007669"/>
    <property type="project" value="TreeGrafter"/>
</dbReference>
<keyword evidence="8" id="KW-0812">Transmembrane</keyword>
<keyword evidence="8" id="KW-1133">Transmembrane helix</keyword>
<dbReference type="PANTHER" id="PTHR43047:SF71">
    <property type="entry name" value="HISTIDINE KINASE CONTAINING CHEY-HOMOLOGOUS RECEIVER DOMAIN-RELATED"/>
    <property type="match status" value="1"/>
</dbReference>
<dbReference type="PROSITE" id="PS50109">
    <property type="entry name" value="HIS_KIN"/>
    <property type="match status" value="1"/>
</dbReference>
<feature type="transmembrane region" description="Helical" evidence="8">
    <location>
        <begin position="98"/>
        <end position="117"/>
    </location>
</feature>
<evidence type="ECO:0000256" key="8">
    <source>
        <dbReference type="SAM" id="Phobius"/>
    </source>
</evidence>
<dbReference type="GO" id="GO:0005886">
    <property type="term" value="C:plasma membrane"/>
    <property type="evidence" value="ECO:0007669"/>
    <property type="project" value="TreeGrafter"/>
</dbReference>
<dbReference type="PANTHER" id="PTHR43047">
    <property type="entry name" value="TWO-COMPONENT HISTIDINE PROTEIN KINASE"/>
    <property type="match status" value="1"/>
</dbReference>
<feature type="domain" description="Response regulatory" evidence="10">
    <location>
        <begin position="435"/>
        <end position="555"/>
    </location>
</feature>
<dbReference type="InterPro" id="IPR004358">
    <property type="entry name" value="Sig_transdc_His_kin-like_C"/>
</dbReference>
<dbReference type="RefSeq" id="WP_011644002.1">
    <property type="nucleotide sequence ID" value="NC_008347.1"/>
</dbReference>
<accession>Q0AMY0</accession>
<dbReference type="STRING" id="394221.Mmar10_2065"/>
<sequence precursor="true">MLTLISLANTSLLVLSDQARPGMALLGAAAAAAFAASGLIGIWLRRPSITMVFIAVSTTLVYAGAIYGNRGVVPPAFAYLPCILLGFYQFWGPRSLYAALPVVGAAFAGVIALADIADTPAAYPLVTHSVALMLACIWLISLAAVFGSVQKLAESQLRQANADQAAALSSSRAAQRAKSEFLANVGHEVRTPLNGMLGMADVMHQVGGLSPDQDERLQLIRDSGATLLELLNEILDQSKIETGQVMAERIDFDLGKLVEKAASSWRPEAESRGLDLHLDLAALHHPVLQGDPLRIRQILNNLVSNALKFTKTGHVALKVEQSPGATATTWNTRIEVTDTGSGIPSEKLEAIFEAFHQADASITRRYGGTGLGLSISRQLAHLMDGTLDVTSTPGRGSCFALNLPLAAGELAPADTAERAGTNMPGALSNFTQPIRVLSVDDVATNHIVLRALLEQALAETPLSIERANSGAEAIQAVSETAFDLIFMDIQMPDMDGATATGAIRQTPLGKSAWIIAVSALEASQRASILPTGLFQNVLPKPTSMAALHGVLSEWQRARLSGAFPPETGPVTY</sequence>
<feature type="domain" description="Histidine kinase" evidence="9">
    <location>
        <begin position="184"/>
        <end position="407"/>
    </location>
</feature>
<dbReference type="CDD" id="cd16922">
    <property type="entry name" value="HATPase_EvgS-ArcB-TorS-like"/>
    <property type="match status" value="1"/>
</dbReference>
<evidence type="ECO:0000256" key="7">
    <source>
        <dbReference type="PROSITE-ProRule" id="PRU00169"/>
    </source>
</evidence>
<dbReference type="EMBL" id="CP000449">
    <property type="protein sequence ID" value="ABI66357.1"/>
    <property type="molecule type" value="Genomic_DNA"/>
</dbReference>
<dbReference type="InterPro" id="IPR011006">
    <property type="entry name" value="CheY-like_superfamily"/>
</dbReference>
<dbReference type="Gene3D" id="3.40.50.2300">
    <property type="match status" value="1"/>
</dbReference>
<evidence type="ECO:0000256" key="1">
    <source>
        <dbReference type="ARBA" id="ARBA00000085"/>
    </source>
</evidence>
<evidence type="ECO:0000256" key="3">
    <source>
        <dbReference type="ARBA" id="ARBA00022553"/>
    </source>
</evidence>
<dbReference type="Gene3D" id="3.30.565.10">
    <property type="entry name" value="Histidine kinase-like ATPase, C-terminal domain"/>
    <property type="match status" value="1"/>
</dbReference>
<evidence type="ECO:0000313" key="11">
    <source>
        <dbReference type="EMBL" id="ABI66357.1"/>
    </source>
</evidence>
<dbReference type="Proteomes" id="UP000001964">
    <property type="component" value="Chromosome"/>
</dbReference>
<dbReference type="eggNOG" id="COG0784">
    <property type="taxonomic scope" value="Bacteria"/>
</dbReference>
<dbReference type="eggNOG" id="COG2205">
    <property type="taxonomic scope" value="Bacteria"/>
</dbReference>
<dbReference type="InterPro" id="IPR003594">
    <property type="entry name" value="HATPase_dom"/>
</dbReference>
<feature type="transmembrane region" description="Helical" evidence="8">
    <location>
        <begin position="26"/>
        <end position="44"/>
    </location>
</feature>
<evidence type="ECO:0000259" key="9">
    <source>
        <dbReference type="PROSITE" id="PS50109"/>
    </source>
</evidence>
<feature type="transmembrane region" description="Helical" evidence="8">
    <location>
        <begin position="73"/>
        <end position="91"/>
    </location>
</feature>
<comment type="catalytic activity">
    <reaction evidence="1">
        <text>ATP + protein L-histidine = ADP + protein N-phospho-L-histidine.</text>
        <dbReference type="EC" id="2.7.13.3"/>
    </reaction>
</comment>
<dbReference type="GO" id="GO:0000155">
    <property type="term" value="F:phosphorelay sensor kinase activity"/>
    <property type="evidence" value="ECO:0007669"/>
    <property type="project" value="InterPro"/>
</dbReference>
<dbReference type="SUPFAM" id="SSF47384">
    <property type="entry name" value="Homodimeric domain of signal transducing histidine kinase"/>
    <property type="match status" value="1"/>
</dbReference>
<name>Q0AMY0_MARMM</name>
<dbReference type="SMART" id="SM00388">
    <property type="entry name" value="HisKA"/>
    <property type="match status" value="1"/>
</dbReference>
<dbReference type="CDD" id="cd00082">
    <property type="entry name" value="HisKA"/>
    <property type="match status" value="1"/>
</dbReference>
<dbReference type="EC" id="2.7.13.3" evidence="2"/>
<dbReference type="CDD" id="cd17546">
    <property type="entry name" value="REC_hyHK_CKI1_RcsC-like"/>
    <property type="match status" value="1"/>
</dbReference>
<dbReference type="InterPro" id="IPR005467">
    <property type="entry name" value="His_kinase_dom"/>
</dbReference>